<keyword evidence="3" id="KW-1185">Reference proteome</keyword>
<evidence type="ECO:0000256" key="1">
    <source>
        <dbReference type="SAM" id="MobiDB-lite"/>
    </source>
</evidence>
<feature type="region of interest" description="Disordered" evidence="1">
    <location>
        <begin position="146"/>
        <end position="173"/>
    </location>
</feature>
<evidence type="ECO:0000313" key="2">
    <source>
        <dbReference type="EMBL" id="QJW94851.1"/>
    </source>
</evidence>
<sequence length="192" mass="20963">MTQSDIEFDLGTATLSCTVEDVAATFAGMLQEMRAAALFVPADERAVLRRIMGRASGTYTVEDVFPDFARDSGALTTLRRLRTAQFIRPAGRDMWDRGERIAIKPFARLVWDRLGEDAIFAPAEDAPEAAAADEVDLAAPEVDELGSRETARLESDELAVPGSKETARLKNNPAAAWDDDDVLDFLKDDTPG</sequence>
<dbReference type="AlphaFoldDB" id="A0A6M5YNM5"/>
<reference evidence="3" key="1">
    <citation type="submission" date="2020-05" db="EMBL/GenBank/DDBJ databases">
        <title>Frigoriglobus tundricola gen. nov., sp. nov., a psychrotolerant cellulolytic planctomycete of the family Gemmataceae with two divergent copies of 16S rRNA gene.</title>
        <authorList>
            <person name="Kulichevskaya I.S."/>
            <person name="Ivanova A.A."/>
            <person name="Naumoff D.G."/>
            <person name="Beletsky A.V."/>
            <person name="Rijpstra W.I.C."/>
            <person name="Sinninghe Damste J.S."/>
            <person name="Mardanov A.V."/>
            <person name="Ravin N.V."/>
            <person name="Dedysh S.N."/>
        </authorList>
    </citation>
    <scope>NUCLEOTIDE SEQUENCE [LARGE SCALE GENOMIC DNA]</scope>
    <source>
        <strain evidence="3">PL17</strain>
    </source>
</reference>
<organism evidence="2 3">
    <name type="scientific">Frigoriglobus tundricola</name>
    <dbReference type="NCBI Taxonomy" id="2774151"/>
    <lineage>
        <taxon>Bacteria</taxon>
        <taxon>Pseudomonadati</taxon>
        <taxon>Planctomycetota</taxon>
        <taxon>Planctomycetia</taxon>
        <taxon>Gemmatales</taxon>
        <taxon>Gemmataceae</taxon>
        <taxon>Frigoriglobus</taxon>
    </lineage>
</organism>
<gene>
    <name evidence="2" type="ORF">FTUN_2377</name>
</gene>
<name>A0A6M5YNM5_9BACT</name>
<feature type="compositionally biased region" description="Basic and acidic residues" evidence="1">
    <location>
        <begin position="146"/>
        <end position="155"/>
    </location>
</feature>
<evidence type="ECO:0000313" key="3">
    <source>
        <dbReference type="Proteomes" id="UP000503447"/>
    </source>
</evidence>
<dbReference type="RefSeq" id="WP_171470762.1">
    <property type="nucleotide sequence ID" value="NZ_CP053452.2"/>
</dbReference>
<dbReference type="EMBL" id="CP053452">
    <property type="protein sequence ID" value="QJW94851.1"/>
    <property type="molecule type" value="Genomic_DNA"/>
</dbReference>
<protein>
    <submittedName>
        <fullName evidence="2">Uncharacterized protein</fullName>
    </submittedName>
</protein>
<proteinExistence type="predicted"/>
<dbReference type="KEGG" id="ftj:FTUN_2377"/>
<dbReference type="Proteomes" id="UP000503447">
    <property type="component" value="Chromosome"/>
</dbReference>
<accession>A0A6M5YNM5</accession>